<keyword evidence="5" id="KW-1185">Reference proteome</keyword>
<dbReference type="Proteomes" id="UP000614996">
    <property type="component" value="Unassembled WGS sequence"/>
</dbReference>
<reference evidence="5" key="1">
    <citation type="journal article" date="2021" name="Int. J. Syst. Evol. Microbiol.">
        <title>Actinocatenispora comari sp. nov., an endophytic actinomycete isolated from aerial parts of Comarum salesowianum.</title>
        <authorList>
            <person name="Oyunbileg N."/>
            <person name="Iizaka Y."/>
            <person name="Hamada M."/>
            <person name="Davaapurev B.O."/>
            <person name="Fukumoto A."/>
            <person name="Tsetseg B."/>
            <person name="Kato F."/>
            <person name="Tamura T."/>
            <person name="Batkhuu J."/>
            <person name="Anzai Y."/>
        </authorList>
    </citation>
    <scope>NUCLEOTIDE SEQUENCE [LARGE SCALE GENOMIC DNA]</scope>
    <source>
        <strain evidence="5">NUM-2625</strain>
    </source>
</reference>
<dbReference type="Pfam" id="PF00535">
    <property type="entry name" value="Glycos_transf_2"/>
    <property type="match status" value="1"/>
</dbReference>
<feature type="region of interest" description="Disordered" evidence="1">
    <location>
        <begin position="425"/>
        <end position="445"/>
    </location>
</feature>
<feature type="transmembrane region" description="Helical" evidence="2">
    <location>
        <begin position="306"/>
        <end position="337"/>
    </location>
</feature>
<dbReference type="EMBL" id="BOPO01000073">
    <property type="protein sequence ID" value="GIL28540.1"/>
    <property type="molecule type" value="Genomic_DNA"/>
</dbReference>
<dbReference type="RefSeq" id="WP_207126255.1">
    <property type="nucleotide sequence ID" value="NZ_BOPO01000073.1"/>
</dbReference>
<feature type="transmembrane region" description="Helical" evidence="2">
    <location>
        <begin position="366"/>
        <end position="384"/>
    </location>
</feature>
<dbReference type="SUPFAM" id="SSF53448">
    <property type="entry name" value="Nucleotide-diphospho-sugar transferases"/>
    <property type="match status" value="1"/>
</dbReference>
<feature type="domain" description="Glycosyltransferase 2-like" evidence="3">
    <location>
        <begin position="65"/>
        <end position="231"/>
    </location>
</feature>
<gene>
    <name evidence="4" type="ORF">NUM_37940</name>
</gene>
<accession>A0A8J4ELU7</accession>
<dbReference type="AlphaFoldDB" id="A0A8J4ELU7"/>
<sequence length="445" mass="49413">MFPWWLLVFVFGLNFTLWGLIGLLRLIDDRFVRRHDRPDVAPGPRLLRDPDAPRTGPIGLDEVAVLIPAHNEAVVLAASITAVRRLVPAGAVHVVSDGSTDDTVAIARRCGARVLATPGNLGKAGALQYAIRRFGLVRRYRAVLLLDADTQLADGYFEAALPLFDDPAVVAVAGCARTHWAPGRMSHTGQLIVAHRERIYTMTQRLLKYGQTWRSLNATHIVPGFASLYRTEILPRIDMNPPGLVIEDFNMTFEVYRRRLGRVGFRLDAAATTQDPDTFRDYLQQTTRWSLGLWQTVRRHGLRRNLFSVVLALTLLELVSSSLLFLLLPLLFLLLAVPELAPAVADLPGLSSVYTTVHGYVRLETLAVGVLLPDYLTTLLVAGLQRRPRYLLFLPFFVLLRVVDAAVTLYALPRAFVARSTGRWVSPTRRPPEPVAAPSTLDPAS</sequence>
<keyword evidence="2" id="KW-1133">Transmembrane helix</keyword>
<proteinExistence type="predicted"/>
<dbReference type="PANTHER" id="PTHR43630:SF2">
    <property type="entry name" value="GLYCOSYLTRANSFERASE"/>
    <property type="match status" value="1"/>
</dbReference>
<name>A0A8J4ELU7_9ACTN</name>
<evidence type="ECO:0000256" key="2">
    <source>
        <dbReference type="SAM" id="Phobius"/>
    </source>
</evidence>
<feature type="transmembrane region" description="Helical" evidence="2">
    <location>
        <begin position="6"/>
        <end position="27"/>
    </location>
</feature>
<evidence type="ECO:0000313" key="5">
    <source>
        <dbReference type="Proteomes" id="UP000614996"/>
    </source>
</evidence>
<comment type="caution">
    <text evidence="4">The sequence shown here is derived from an EMBL/GenBank/DDBJ whole genome shotgun (WGS) entry which is preliminary data.</text>
</comment>
<dbReference type="Gene3D" id="3.90.550.10">
    <property type="entry name" value="Spore Coat Polysaccharide Biosynthesis Protein SpsA, Chain A"/>
    <property type="match status" value="1"/>
</dbReference>
<dbReference type="InterPro" id="IPR001173">
    <property type="entry name" value="Glyco_trans_2-like"/>
</dbReference>
<keyword evidence="2" id="KW-0472">Membrane</keyword>
<dbReference type="CDD" id="cd06423">
    <property type="entry name" value="CESA_like"/>
    <property type="match status" value="1"/>
</dbReference>
<protein>
    <recommendedName>
        <fullName evidence="3">Glycosyltransferase 2-like domain-containing protein</fullName>
    </recommendedName>
</protein>
<keyword evidence="2" id="KW-0812">Transmembrane</keyword>
<dbReference type="InterPro" id="IPR029044">
    <property type="entry name" value="Nucleotide-diphossugar_trans"/>
</dbReference>
<feature type="transmembrane region" description="Helical" evidence="2">
    <location>
        <begin position="391"/>
        <end position="412"/>
    </location>
</feature>
<evidence type="ECO:0000313" key="4">
    <source>
        <dbReference type="EMBL" id="GIL28540.1"/>
    </source>
</evidence>
<organism evidence="4 5">
    <name type="scientific">Actinocatenispora comari</name>
    <dbReference type="NCBI Taxonomy" id="2807577"/>
    <lineage>
        <taxon>Bacteria</taxon>
        <taxon>Bacillati</taxon>
        <taxon>Actinomycetota</taxon>
        <taxon>Actinomycetes</taxon>
        <taxon>Micromonosporales</taxon>
        <taxon>Micromonosporaceae</taxon>
        <taxon>Actinocatenispora</taxon>
    </lineage>
</organism>
<dbReference type="PANTHER" id="PTHR43630">
    <property type="entry name" value="POLY-BETA-1,6-N-ACETYL-D-GLUCOSAMINE SYNTHASE"/>
    <property type="match status" value="1"/>
</dbReference>
<evidence type="ECO:0000259" key="3">
    <source>
        <dbReference type="Pfam" id="PF00535"/>
    </source>
</evidence>
<evidence type="ECO:0000256" key="1">
    <source>
        <dbReference type="SAM" id="MobiDB-lite"/>
    </source>
</evidence>